<dbReference type="PANTHER" id="PTHR43796">
    <property type="entry name" value="CARBOXYNORSPERMIDINE SYNTHASE"/>
    <property type="match status" value="1"/>
</dbReference>
<keyword evidence="3" id="KW-1185">Reference proteome</keyword>
<evidence type="ECO:0000313" key="3">
    <source>
        <dbReference type="Proteomes" id="UP000470876"/>
    </source>
</evidence>
<comment type="caution">
    <text evidence="2">The sequence shown here is derived from an EMBL/GenBank/DDBJ whole genome shotgun (WGS) entry which is preliminary data.</text>
</comment>
<evidence type="ECO:0000313" key="2">
    <source>
        <dbReference type="EMBL" id="NEW56229.1"/>
    </source>
</evidence>
<dbReference type="InterPro" id="IPR036291">
    <property type="entry name" value="NAD(P)-bd_dom_sf"/>
</dbReference>
<accession>A0ABX0CJ93</accession>
<proteinExistence type="predicted"/>
<feature type="domain" description="Saccharopine dehydrogenase NADP binding" evidence="1">
    <location>
        <begin position="3"/>
        <end position="100"/>
    </location>
</feature>
<reference evidence="2 3" key="1">
    <citation type="submission" date="2020-01" db="EMBL/GenBank/DDBJ databases">
        <title>Genetics and antimicrobial susceptibilities of Nocardia species isolated from the soil; a comparison with species isolated from humans.</title>
        <authorList>
            <person name="Carrasco G."/>
            <person name="Monzon S."/>
            <person name="Sansegundo M."/>
            <person name="Garcia E."/>
            <person name="Garrido N."/>
            <person name="Medina M.J."/>
            <person name="Villalon P."/>
            <person name="Ramirez-Arocha A.C."/>
            <person name="Jimenez P."/>
            <person name="Cuesta I."/>
            <person name="Valdezate S."/>
        </authorList>
    </citation>
    <scope>NUCLEOTIDE SEQUENCE [LARGE SCALE GENOMIC DNA]</scope>
    <source>
        <strain evidence="2 3">CNM20110649</strain>
    </source>
</reference>
<sequence>MKVVVIGAGAFAAEAARLICRSPANHEVVIADADPRRCRTLAEEIGAPTCDLDPYSAGEIGRLCRGADLAFNTLTSRDADILRVAGATIAAGAHYVDAADGRHGADRLVHGPGLDRAARAAGVTVLMGIGFSPGLTDLIAGWAAQSFDSAPEIAIRKTRGHRCLPGKAARTESTWQVVARGEAGGRATRVVFGGFAGHNHSLAAHTAAVAIDDILSGMITTRGLVGPQDCIEPEPFVLRVLDEAGSSLRRFTSETTDIL</sequence>
<dbReference type="Pfam" id="PF03435">
    <property type="entry name" value="Sacchrp_dh_NADP"/>
    <property type="match status" value="1"/>
</dbReference>
<dbReference type="InterPro" id="IPR005097">
    <property type="entry name" value="Sacchrp_dh_NADP-bd"/>
</dbReference>
<dbReference type="PANTHER" id="PTHR43796:SF2">
    <property type="entry name" value="CARBOXYNORSPERMIDINE SYNTHASE"/>
    <property type="match status" value="1"/>
</dbReference>
<organism evidence="2 3">
    <name type="scientific">Nocardia cyriacigeorgica</name>
    <dbReference type="NCBI Taxonomy" id="135487"/>
    <lineage>
        <taxon>Bacteria</taxon>
        <taxon>Bacillati</taxon>
        <taxon>Actinomycetota</taxon>
        <taxon>Actinomycetes</taxon>
        <taxon>Mycobacteriales</taxon>
        <taxon>Nocardiaceae</taxon>
        <taxon>Nocardia</taxon>
    </lineage>
</organism>
<dbReference type="SUPFAM" id="SSF51735">
    <property type="entry name" value="NAD(P)-binding Rossmann-fold domains"/>
    <property type="match status" value="1"/>
</dbReference>
<dbReference type="RefSeq" id="WP_163837478.1">
    <property type="nucleotide sequence ID" value="NZ_JAAGUX010000015.1"/>
</dbReference>
<dbReference type="EMBL" id="JAAGUX010000015">
    <property type="protein sequence ID" value="NEW56229.1"/>
    <property type="molecule type" value="Genomic_DNA"/>
</dbReference>
<protein>
    <recommendedName>
        <fullName evidence="1">Saccharopine dehydrogenase NADP binding domain-containing protein</fullName>
    </recommendedName>
</protein>
<gene>
    <name evidence="2" type="ORF">GV794_11285</name>
</gene>
<evidence type="ECO:0000259" key="1">
    <source>
        <dbReference type="Pfam" id="PF03435"/>
    </source>
</evidence>
<dbReference type="Proteomes" id="UP000470876">
    <property type="component" value="Unassembled WGS sequence"/>
</dbReference>
<name>A0ABX0CJ93_9NOCA</name>
<dbReference type="Gene3D" id="3.40.50.720">
    <property type="entry name" value="NAD(P)-binding Rossmann-like Domain"/>
    <property type="match status" value="1"/>
</dbReference>